<dbReference type="SUPFAM" id="SSF51735">
    <property type="entry name" value="NAD(P)-binding Rossmann-fold domains"/>
    <property type="match status" value="1"/>
</dbReference>
<sequence>MNNIIEQLFDLSGKTAIVTGGAMGIGNGIATRLAQAGASVMIVDIVSPQEASASIESIAQSTDKVAYTQADLSITANLETVITQTLATFGDIDILVNNAGIFKYVPLTELSEELWDKTLNLNLKSVAFLSKLFINTLIEKKHGGKIINISSIDSLKPTGNLSQYDSSKGGVRMLTRAFAKEAGKYGITVNDIAPGGVNTPGIRKIAGDNITKEQAEAMMAESAKYIQSLPLQRIGEPEDIGNAALFLASKASNYITGSSIIVDGGLLLV</sequence>
<dbReference type="PANTHER" id="PTHR43639:SF1">
    <property type="entry name" value="SHORT-CHAIN DEHYDROGENASE_REDUCTASE FAMILY PROTEIN"/>
    <property type="match status" value="1"/>
</dbReference>
<dbReference type="EMBL" id="JBHULC010000011">
    <property type="protein sequence ID" value="MFD2521805.1"/>
    <property type="molecule type" value="Genomic_DNA"/>
</dbReference>
<comment type="similarity">
    <text evidence="1">Belongs to the short-chain dehydrogenases/reductases (SDR) family.</text>
</comment>
<dbReference type="PRINTS" id="PR00080">
    <property type="entry name" value="SDRFAMILY"/>
</dbReference>
<evidence type="ECO:0000256" key="2">
    <source>
        <dbReference type="ARBA" id="ARBA00023002"/>
    </source>
</evidence>
<evidence type="ECO:0000313" key="3">
    <source>
        <dbReference type="EMBL" id="MFD2521805.1"/>
    </source>
</evidence>
<comment type="caution">
    <text evidence="3">The sequence shown here is derived from an EMBL/GenBank/DDBJ whole genome shotgun (WGS) entry which is preliminary data.</text>
</comment>
<organism evidence="3 4">
    <name type="scientific">Emticicia soli</name>
    <dbReference type="NCBI Taxonomy" id="2027878"/>
    <lineage>
        <taxon>Bacteria</taxon>
        <taxon>Pseudomonadati</taxon>
        <taxon>Bacteroidota</taxon>
        <taxon>Cytophagia</taxon>
        <taxon>Cytophagales</taxon>
        <taxon>Leadbetterellaceae</taxon>
        <taxon>Emticicia</taxon>
    </lineage>
</organism>
<dbReference type="PRINTS" id="PR00081">
    <property type="entry name" value="GDHRDH"/>
</dbReference>
<proteinExistence type="inferred from homology"/>
<dbReference type="InterPro" id="IPR036291">
    <property type="entry name" value="NAD(P)-bd_dom_sf"/>
</dbReference>
<evidence type="ECO:0000313" key="4">
    <source>
        <dbReference type="Proteomes" id="UP001597510"/>
    </source>
</evidence>
<dbReference type="EC" id="1.1.1.-" evidence="3"/>
<dbReference type="NCBIfam" id="NF005559">
    <property type="entry name" value="PRK07231.1"/>
    <property type="match status" value="1"/>
</dbReference>
<gene>
    <name evidence="3" type="ORF">ACFSR2_12985</name>
</gene>
<protein>
    <submittedName>
        <fullName evidence="3">SDR family NAD(P)-dependent oxidoreductase</fullName>
        <ecNumber evidence="3">1.1.1.-</ecNumber>
    </submittedName>
</protein>
<accession>A0ABW5J895</accession>
<dbReference type="Proteomes" id="UP001597510">
    <property type="component" value="Unassembled WGS sequence"/>
</dbReference>
<keyword evidence="4" id="KW-1185">Reference proteome</keyword>
<dbReference type="GO" id="GO:0016491">
    <property type="term" value="F:oxidoreductase activity"/>
    <property type="evidence" value="ECO:0007669"/>
    <property type="project" value="UniProtKB-KW"/>
</dbReference>
<dbReference type="PANTHER" id="PTHR43639">
    <property type="entry name" value="OXIDOREDUCTASE, SHORT-CHAIN DEHYDROGENASE/REDUCTASE FAMILY (AFU_ORTHOLOGUE AFUA_5G02870)"/>
    <property type="match status" value="1"/>
</dbReference>
<reference evidence="4" key="1">
    <citation type="journal article" date="2019" name="Int. J. Syst. Evol. Microbiol.">
        <title>The Global Catalogue of Microorganisms (GCM) 10K type strain sequencing project: providing services to taxonomists for standard genome sequencing and annotation.</title>
        <authorList>
            <consortium name="The Broad Institute Genomics Platform"/>
            <consortium name="The Broad Institute Genome Sequencing Center for Infectious Disease"/>
            <person name="Wu L."/>
            <person name="Ma J."/>
        </authorList>
    </citation>
    <scope>NUCLEOTIDE SEQUENCE [LARGE SCALE GENOMIC DNA]</scope>
    <source>
        <strain evidence="4">KCTC 52344</strain>
    </source>
</reference>
<keyword evidence="2 3" id="KW-0560">Oxidoreductase</keyword>
<dbReference type="InterPro" id="IPR002347">
    <property type="entry name" value="SDR_fam"/>
</dbReference>
<name>A0ABW5J895_9BACT</name>
<dbReference type="RefSeq" id="WP_340236080.1">
    <property type="nucleotide sequence ID" value="NZ_JBBEWC010000005.1"/>
</dbReference>
<evidence type="ECO:0000256" key="1">
    <source>
        <dbReference type="ARBA" id="ARBA00006484"/>
    </source>
</evidence>
<dbReference type="Pfam" id="PF13561">
    <property type="entry name" value="adh_short_C2"/>
    <property type="match status" value="1"/>
</dbReference>
<dbReference type="Gene3D" id="3.40.50.720">
    <property type="entry name" value="NAD(P)-binding Rossmann-like Domain"/>
    <property type="match status" value="1"/>
</dbReference>